<evidence type="ECO:0000313" key="1">
    <source>
        <dbReference type="EMBL" id="TWH73513.1"/>
    </source>
</evidence>
<organism evidence="1 2">
    <name type="scientific">Modestobacter roseus</name>
    <dbReference type="NCBI Taxonomy" id="1181884"/>
    <lineage>
        <taxon>Bacteria</taxon>
        <taxon>Bacillati</taxon>
        <taxon>Actinomycetota</taxon>
        <taxon>Actinomycetes</taxon>
        <taxon>Geodermatophilales</taxon>
        <taxon>Geodermatophilaceae</taxon>
        <taxon>Modestobacter</taxon>
    </lineage>
</organism>
<dbReference type="InterPro" id="IPR037143">
    <property type="entry name" value="4-PPantetheinyl_Trfase_dom_sf"/>
</dbReference>
<comment type="caution">
    <text evidence="1">The sequence shown here is derived from an EMBL/GenBank/DDBJ whole genome shotgun (WGS) entry which is preliminary data.</text>
</comment>
<proteinExistence type="predicted"/>
<dbReference type="GO" id="GO:0008897">
    <property type="term" value="F:holo-[acyl-carrier-protein] synthase activity"/>
    <property type="evidence" value="ECO:0007669"/>
    <property type="project" value="InterPro"/>
</dbReference>
<dbReference type="AlphaFoldDB" id="A0A562IS21"/>
<protein>
    <submittedName>
        <fullName evidence="1">4'-phosphopantetheinyl transferase superfamily protein</fullName>
    </submittedName>
</protein>
<dbReference type="EMBL" id="VLKF01000001">
    <property type="protein sequence ID" value="TWH73513.1"/>
    <property type="molecule type" value="Genomic_DNA"/>
</dbReference>
<dbReference type="Gene3D" id="3.90.470.20">
    <property type="entry name" value="4'-phosphopantetheinyl transferase domain"/>
    <property type="match status" value="1"/>
</dbReference>
<gene>
    <name evidence="1" type="ORF">JD78_02036</name>
</gene>
<keyword evidence="2" id="KW-1185">Reference proteome</keyword>
<evidence type="ECO:0000313" key="2">
    <source>
        <dbReference type="Proteomes" id="UP000321490"/>
    </source>
</evidence>
<sequence length="257" mass="27240">MRMCRRAALRPLVAVATPDEVFQGCDPGLLSAGERARSASMRDPADRAAYEAAHLLVRRCAAALTGRPAAELMVRQWCATCGVTGHGRPSLTEVPGVHVSWAHTRGAVVATAAWHPVGVDVERMPAAPAGVAAPGPALGLSPAEQRRVAAAVDPALLGLRYWVRKECLVKVGVATLAGLHEVDLSRLARPRRRHGWSVSRYGDHRLVDWCDPDRRVLIAVAGAGPPVVCSVADLARMGVDSRPGASNISDGDQCEQP</sequence>
<name>A0A562IS21_9ACTN</name>
<keyword evidence="1" id="KW-0808">Transferase</keyword>
<reference evidence="1 2" key="1">
    <citation type="submission" date="2019-07" db="EMBL/GenBank/DDBJ databases">
        <title>R&amp;d 2014.</title>
        <authorList>
            <person name="Klenk H.-P."/>
        </authorList>
    </citation>
    <scope>NUCLEOTIDE SEQUENCE [LARGE SCALE GENOMIC DNA]</scope>
    <source>
        <strain evidence="1 2">DSM 45764</strain>
    </source>
</reference>
<dbReference type="SUPFAM" id="SSF56214">
    <property type="entry name" value="4'-phosphopantetheinyl transferase"/>
    <property type="match status" value="2"/>
</dbReference>
<dbReference type="Proteomes" id="UP000321490">
    <property type="component" value="Unassembled WGS sequence"/>
</dbReference>
<accession>A0A562IS21</accession>
<dbReference type="GO" id="GO:0000287">
    <property type="term" value="F:magnesium ion binding"/>
    <property type="evidence" value="ECO:0007669"/>
    <property type="project" value="InterPro"/>
</dbReference>